<comment type="subcellular location">
    <subcellularLocation>
        <location evidence="1">Membrane</location>
        <topology evidence="1">Multi-pass membrane protein</topology>
    </subcellularLocation>
</comment>
<evidence type="ECO:0000256" key="1">
    <source>
        <dbReference type="ARBA" id="ARBA00004141"/>
    </source>
</evidence>
<feature type="transmembrane region" description="Helical" evidence="6">
    <location>
        <begin position="53"/>
        <end position="75"/>
    </location>
</feature>
<dbReference type="CDD" id="cd17319">
    <property type="entry name" value="MFS_ExuT_GudP_like"/>
    <property type="match status" value="1"/>
</dbReference>
<feature type="transmembrane region" description="Helical" evidence="6">
    <location>
        <begin position="108"/>
        <end position="129"/>
    </location>
</feature>
<evidence type="ECO:0000313" key="8">
    <source>
        <dbReference type="EMBL" id="MBB2172402.1"/>
    </source>
</evidence>
<evidence type="ECO:0000313" key="9">
    <source>
        <dbReference type="Proteomes" id="UP000577891"/>
    </source>
</evidence>
<dbReference type="FunFam" id="1.20.1250.20:FF:000018">
    <property type="entry name" value="MFS transporter permease"/>
    <property type="match status" value="1"/>
</dbReference>
<dbReference type="PANTHER" id="PTHR43791:SF36">
    <property type="entry name" value="TRANSPORTER, PUTATIVE (AFU_ORTHOLOGUE AFUA_6G08340)-RELATED"/>
    <property type="match status" value="1"/>
</dbReference>
<feature type="transmembrane region" description="Helical" evidence="6">
    <location>
        <begin position="305"/>
        <end position="324"/>
    </location>
</feature>
<keyword evidence="4 6" id="KW-1133">Transmembrane helix</keyword>
<protein>
    <submittedName>
        <fullName evidence="8">MFS transporter</fullName>
    </submittedName>
</protein>
<keyword evidence="5 6" id="KW-0472">Membrane</keyword>
<dbReference type="InterPro" id="IPR036259">
    <property type="entry name" value="MFS_trans_sf"/>
</dbReference>
<keyword evidence="3 6" id="KW-0812">Transmembrane</keyword>
<evidence type="ECO:0000259" key="7">
    <source>
        <dbReference type="PROSITE" id="PS50850"/>
    </source>
</evidence>
<reference evidence="8 9" key="1">
    <citation type="submission" date="2020-04" db="EMBL/GenBank/DDBJ databases">
        <title>Description of novel Gluconacetobacter.</title>
        <authorList>
            <person name="Sombolestani A."/>
        </authorList>
    </citation>
    <scope>NUCLEOTIDE SEQUENCE [LARGE SCALE GENOMIC DNA]</scope>
    <source>
        <strain evidence="8 9">LMG 27724</strain>
    </source>
</reference>
<dbReference type="Gene3D" id="1.20.1250.20">
    <property type="entry name" value="MFS general substrate transporter like domains"/>
    <property type="match status" value="2"/>
</dbReference>
<dbReference type="GO" id="GO:0016020">
    <property type="term" value="C:membrane"/>
    <property type="evidence" value="ECO:0007669"/>
    <property type="project" value="UniProtKB-SubCell"/>
</dbReference>
<dbReference type="Pfam" id="PF07690">
    <property type="entry name" value="MFS_1"/>
    <property type="match status" value="1"/>
</dbReference>
<dbReference type="SUPFAM" id="SSF103473">
    <property type="entry name" value="MFS general substrate transporter"/>
    <property type="match status" value="1"/>
</dbReference>
<feature type="transmembrane region" description="Helical" evidence="6">
    <location>
        <begin position="396"/>
        <end position="416"/>
    </location>
</feature>
<accession>A0A7W4J0J5</accession>
<gene>
    <name evidence="8" type="ORF">HLH35_09790</name>
</gene>
<feature type="transmembrane region" description="Helical" evidence="6">
    <location>
        <begin position="273"/>
        <end position="293"/>
    </location>
</feature>
<feature type="transmembrane region" description="Helical" evidence="6">
    <location>
        <begin position="362"/>
        <end position="384"/>
    </location>
</feature>
<evidence type="ECO:0000256" key="5">
    <source>
        <dbReference type="ARBA" id="ARBA00023136"/>
    </source>
</evidence>
<feature type="domain" description="Major facilitator superfamily (MFS) profile" evidence="7">
    <location>
        <begin position="17"/>
        <end position="420"/>
    </location>
</feature>
<dbReference type="InterPro" id="IPR020846">
    <property type="entry name" value="MFS_dom"/>
</dbReference>
<dbReference type="GO" id="GO:0022857">
    <property type="term" value="F:transmembrane transporter activity"/>
    <property type="evidence" value="ECO:0007669"/>
    <property type="project" value="InterPro"/>
</dbReference>
<evidence type="ECO:0000256" key="2">
    <source>
        <dbReference type="ARBA" id="ARBA00022448"/>
    </source>
</evidence>
<evidence type="ECO:0000256" key="4">
    <source>
        <dbReference type="ARBA" id="ARBA00022989"/>
    </source>
</evidence>
<feature type="transmembrane region" description="Helical" evidence="6">
    <location>
        <begin position="238"/>
        <end position="261"/>
    </location>
</feature>
<keyword evidence="2" id="KW-0813">Transport</keyword>
<evidence type="ECO:0000256" key="3">
    <source>
        <dbReference type="ARBA" id="ARBA00022692"/>
    </source>
</evidence>
<comment type="caution">
    <text evidence="8">The sequence shown here is derived from an EMBL/GenBank/DDBJ whole genome shotgun (WGS) entry which is preliminary data.</text>
</comment>
<dbReference type="AlphaFoldDB" id="A0A7W4J0J5"/>
<keyword evidence="9" id="KW-1185">Reference proteome</keyword>
<dbReference type="PANTHER" id="PTHR43791">
    <property type="entry name" value="PERMEASE-RELATED"/>
    <property type="match status" value="1"/>
</dbReference>
<dbReference type="EMBL" id="JABEQE010000007">
    <property type="protein sequence ID" value="MBB2172402.1"/>
    <property type="molecule type" value="Genomic_DNA"/>
</dbReference>
<dbReference type="InterPro" id="IPR011701">
    <property type="entry name" value="MFS"/>
</dbReference>
<organism evidence="8 9">
    <name type="scientific">Gluconacetobacter asukensis</name>
    <dbReference type="NCBI Taxonomy" id="1017181"/>
    <lineage>
        <taxon>Bacteria</taxon>
        <taxon>Pseudomonadati</taxon>
        <taxon>Pseudomonadota</taxon>
        <taxon>Alphaproteobacteria</taxon>
        <taxon>Acetobacterales</taxon>
        <taxon>Acetobacteraceae</taxon>
        <taxon>Gluconacetobacter</taxon>
    </lineage>
</organism>
<feature type="transmembrane region" description="Helical" evidence="6">
    <location>
        <begin position="176"/>
        <end position="198"/>
    </location>
</feature>
<evidence type="ECO:0000256" key="6">
    <source>
        <dbReference type="SAM" id="Phobius"/>
    </source>
</evidence>
<dbReference type="Proteomes" id="UP000577891">
    <property type="component" value="Unassembled WGS sequence"/>
</dbReference>
<sequence length="430" mass="46102">MPQSSLNALYRRIDLRVATLLAVSYLLDTMDRLNIGFAQRQISERIGLTPQDYGFAAGIFFVGYVLCEIPSNLLLPKVGARRTFFRIMVLWGLTSACMGLISSRYAFYVLRFLLGVFEAGFAPAAMYYMTSWYPPGRMATAISIQQIAAPLSGVVAGPLSGMLLQGMDHVGGLDGWRWMFVIEGLPTILMAFVVLIFLPDRPADARWLTPAERRIVESNASSAGASHHSFAAVLRDPILYVLAAGYFCIIAGIYTLSFWAPSVLRQAGAHGDLQVGLLTAIPFFCGGAAIVGWGRRSDRRGERRWHCAGPTLLAAVGLAAIAATGGSLPATMLALSVTAMCLYSAYLIFLSVPSQFLRGPGAVGGYALINSIALMGGFFSPILIGRVTQLTGNVNAGVLCMSVVVALGGVILMFAIPKGRLANTDQMPPE</sequence>
<proteinExistence type="predicted"/>
<feature type="transmembrane region" description="Helical" evidence="6">
    <location>
        <begin position="330"/>
        <end position="350"/>
    </location>
</feature>
<dbReference type="PROSITE" id="PS50850">
    <property type="entry name" value="MFS"/>
    <property type="match status" value="1"/>
</dbReference>
<name>A0A7W4J0J5_9PROT</name>